<feature type="region of interest" description="Disordered" evidence="1">
    <location>
        <begin position="1"/>
        <end position="23"/>
    </location>
</feature>
<keyword evidence="2" id="KW-0812">Transmembrane</keyword>
<reference evidence="3" key="1">
    <citation type="submission" date="2021-01" db="EMBL/GenBank/DDBJ databases">
        <authorList>
            <person name="Li R."/>
            <person name="Bekaert M."/>
        </authorList>
    </citation>
    <scope>NUCLEOTIDE SEQUENCE</scope>
    <source>
        <strain evidence="3">Farmed</strain>
    </source>
</reference>
<name>A0A812C4G4_ACAPH</name>
<dbReference type="AlphaFoldDB" id="A0A812C4G4"/>
<protein>
    <submittedName>
        <fullName evidence="3">Uncharacterized protein</fullName>
    </submittedName>
</protein>
<dbReference type="EMBL" id="CAHIKZ030001107">
    <property type="protein sequence ID" value="CAE1252774.1"/>
    <property type="molecule type" value="Genomic_DNA"/>
</dbReference>
<proteinExistence type="predicted"/>
<keyword evidence="4" id="KW-1185">Reference proteome</keyword>
<feature type="transmembrane region" description="Helical" evidence="2">
    <location>
        <begin position="158"/>
        <end position="184"/>
    </location>
</feature>
<dbReference type="Proteomes" id="UP000597762">
    <property type="component" value="Unassembled WGS sequence"/>
</dbReference>
<keyword evidence="2" id="KW-1133">Transmembrane helix</keyword>
<sequence length="197" mass="22382">MNSEPPQQRNPEEPMDIGREVNITTPDGMENETKGPHGLRICHLFPLLSLSLPLSLSLSPSLSFPALALSPIELLLPGTPGWRNSKAASFTDVLLFPLNNVQPSYVQPFRLRISSTSHWEVEIKFSLNLMHGFQSNMHVWYNLQLSENLFSISTCTQFYILSIYLSIYLSINLSIYLSISIYFFSKFLWKGVVNIMP</sequence>
<accession>A0A812C4G4</accession>
<evidence type="ECO:0000256" key="2">
    <source>
        <dbReference type="SAM" id="Phobius"/>
    </source>
</evidence>
<evidence type="ECO:0000313" key="3">
    <source>
        <dbReference type="EMBL" id="CAE1252774.1"/>
    </source>
</evidence>
<feature type="compositionally biased region" description="Basic and acidic residues" evidence="1">
    <location>
        <begin position="10"/>
        <end position="19"/>
    </location>
</feature>
<gene>
    <name evidence="3" type="ORF">SPHA_28116</name>
</gene>
<evidence type="ECO:0000256" key="1">
    <source>
        <dbReference type="SAM" id="MobiDB-lite"/>
    </source>
</evidence>
<organism evidence="3 4">
    <name type="scientific">Acanthosepion pharaonis</name>
    <name type="common">Pharaoh cuttlefish</name>
    <name type="synonym">Sepia pharaonis</name>
    <dbReference type="NCBI Taxonomy" id="158019"/>
    <lineage>
        <taxon>Eukaryota</taxon>
        <taxon>Metazoa</taxon>
        <taxon>Spiralia</taxon>
        <taxon>Lophotrochozoa</taxon>
        <taxon>Mollusca</taxon>
        <taxon>Cephalopoda</taxon>
        <taxon>Coleoidea</taxon>
        <taxon>Decapodiformes</taxon>
        <taxon>Sepiida</taxon>
        <taxon>Sepiina</taxon>
        <taxon>Sepiidae</taxon>
        <taxon>Acanthosepion</taxon>
    </lineage>
</organism>
<evidence type="ECO:0000313" key="4">
    <source>
        <dbReference type="Proteomes" id="UP000597762"/>
    </source>
</evidence>
<keyword evidence="2" id="KW-0472">Membrane</keyword>
<comment type="caution">
    <text evidence="3">The sequence shown here is derived from an EMBL/GenBank/DDBJ whole genome shotgun (WGS) entry which is preliminary data.</text>
</comment>